<feature type="repeat" description="ANK" evidence="3">
    <location>
        <begin position="1628"/>
        <end position="1660"/>
    </location>
</feature>
<dbReference type="PROSITE" id="PS50297">
    <property type="entry name" value="ANK_REP_REGION"/>
    <property type="match status" value="12"/>
</dbReference>
<dbReference type="PANTHER" id="PTHR24123:SF85">
    <property type="entry name" value="ANKYRIN REPEAT DOMAIN-CONTAINING PROTEIN 55"/>
    <property type="match status" value="1"/>
</dbReference>
<dbReference type="InterPro" id="IPR027417">
    <property type="entry name" value="P-loop_NTPase"/>
</dbReference>
<feature type="repeat" description="ANK" evidence="3">
    <location>
        <begin position="1697"/>
        <end position="1729"/>
    </location>
</feature>
<feature type="repeat" description="ANK" evidence="3">
    <location>
        <begin position="1356"/>
        <end position="1388"/>
    </location>
</feature>
<keyword evidence="1" id="KW-0677">Repeat</keyword>
<dbReference type="EMBL" id="QDEB01011064">
    <property type="protein sequence ID" value="RZC42084.1"/>
    <property type="molecule type" value="Genomic_DNA"/>
</dbReference>
<evidence type="ECO:0000256" key="2">
    <source>
        <dbReference type="ARBA" id="ARBA00023043"/>
    </source>
</evidence>
<organism evidence="4 5">
    <name type="scientific">Asbolus verrucosus</name>
    <name type="common">Desert ironclad beetle</name>
    <dbReference type="NCBI Taxonomy" id="1661398"/>
    <lineage>
        <taxon>Eukaryota</taxon>
        <taxon>Metazoa</taxon>
        <taxon>Ecdysozoa</taxon>
        <taxon>Arthropoda</taxon>
        <taxon>Hexapoda</taxon>
        <taxon>Insecta</taxon>
        <taxon>Pterygota</taxon>
        <taxon>Neoptera</taxon>
        <taxon>Endopterygota</taxon>
        <taxon>Coleoptera</taxon>
        <taxon>Polyphaga</taxon>
        <taxon>Cucujiformia</taxon>
        <taxon>Tenebrionidae</taxon>
        <taxon>Pimeliinae</taxon>
        <taxon>Asbolus</taxon>
    </lineage>
</organism>
<feature type="repeat" description="ANK" evidence="3">
    <location>
        <begin position="1389"/>
        <end position="1421"/>
    </location>
</feature>
<dbReference type="InterPro" id="IPR051165">
    <property type="entry name" value="Multifunctional_ANK_Repeat"/>
</dbReference>
<keyword evidence="2 3" id="KW-0040">ANK repeat</keyword>
<dbReference type="InterPro" id="IPR002110">
    <property type="entry name" value="Ankyrin_rpt"/>
</dbReference>
<gene>
    <name evidence="4" type="ORF">BDFB_010125</name>
</gene>
<dbReference type="OrthoDB" id="8194444at2759"/>
<proteinExistence type="predicted"/>
<feature type="repeat" description="ANK" evidence="3">
    <location>
        <begin position="1190"/>
        <end position="1222"/>
    </location>
</feature>
<feature type="repeat" description="ANK" evidence="3">
    <location>
        <begin position="1289"/>
        <end position="1321"/>
    </location>
</feature>
<feature type="non-terminal residue" evidence="4">
    <location>
        <position position="1913"/>
    </location>
</feature>
<feature type="repeat" description="ANK" evidence="3">
    <location>
        <begin position="1256"/>
        <end position="1288"/>
    </location>
</feature>
<feature type="repeat" description="ANK" evidence="3">
    <location>
        <begin position="1471"/>
        <end position="1503"/>
    </location>
</feature>
<dbReference type="SUPFAM" id="SSF52540">
    <property type="entry name" value="P-loop containing nucleoside triphosphate hydrolases"/>
    <property type="match status" value="1"/>
</dbReference>
<reference evidence="4 5" key="1">
    <citation type="submission" date="2017-03" db="EMBL/GenBank/DDBJ databases">
        <title>Genome of the blue death feigning beetle - Asbolus verrucosus.</title>
        <authorList>
            <person name="Rider S.D."/>
        </authorList>
    </citation>
    <scope>NUCLEOTIDE SEQUENCE [LARGE SCALE GENOMIC DNA]</scope>
    <source>
        <strain evidence="4">Butters</strain>
        <tissue evidence="4">Head and leg muscle</tissue>
    </source>
</reference>
<evidence type="ECO:0000256" key="1">
    <source>
        <dbReference type="ARBA" id="ARBA00022737"/>
    </source>
</evidence>
<accession>A0A482WAJ2</accession>
<dbReference type="InterPro" id="IPR036770">
    <property type="entry name" value="Ankyrin_rpt-contain_sf"/>
</dbReference>
<dbReference type="Pfam" id="PF00023">
    <property type="entry name" value="Ank"/>
    <property type="match status" value="2"/>
</dbReference>
<feature type="non-terminal residue" evidence="4">
    <location>
        <position position="1"/>
    </location>
</feature>
<comment type="caution">
    <text evidence="4">The sequence shown here is derived from an EMBL/GenBank/DDBJ whole genome shotgun (WGS) entry which is preliminary data.</text>
</comment>
<dbReference type="Gene3D" id="1.25.40.20">
    <property type="entry name" value="Ankyrin repeat-containing domain"/>
    <property type="match status" value="5"/>
</dbReference>
<keyword evidence="5" id="KW-1185">Reference proteome</keyword>
<feature type="repeat" description="ANK" evidence="3">
    <location>
        <begin position="1223"/>
        <end position="1255"/>
    </location>
</feature>
<evidence type="ECO:0000256" key="3">
    <source>
        <dbReference type="PROSITE-ProRule" id="PRU00023"/>
    </source>
</evidence>
<dbReference type="PRINTS" id="PR01415">
    <property type="entry name" value="ANKYRIN"/>
</dbReference>
<dbReference type="SMART" id="SM00248">
    <property type="entry name" value="ANK"/>
    <property type="match status" value="23"/>
</dbReference>
<protein>
    <submittedName>
        <fullName evidence="4">Ankyrin repeat domain containing protein</fullName>
    </submittedName>
</protein>
<dbReference type="PROSITE" id="PS50088">
    <property type="entry name" value="ANK_REPEAT"/>
    <property type="match status" value="15"/>
</dbReference>
<feature type="repeat" description="ANK" evidence="3">
    <location>
        <begin position="1504"/>
        <end position="1532"/>
    </location>
</feature>
<dbReference type="SUPFAM" id="SSF48403">
    <property type="entry name" value="Ankyrin repeat"/>
    <property type="match status" value="4"/>
</dbReference>
<sequence length="1913" mass="218586">TYKKRGGTSDRGKEYQWLQCAYYALKFSTSDDVTDFEMSADNEFFGDFDDVGLRVKFVDGSVKVFLLQLKHSEKKKNVTLSALTSESGDFSLFKYLKSYNNVESLQNFKFILYTNRCANFKNNTKVTFGQRDIYVKHQECVGEKLLDTTKNRNCSIFKFGSDPTDENFDFFEQFYLYVNQQNDVQLKESVAELLNVTLQCDIYTTFVEFMRVWWAGNFTLTKNDVITKLAQLAFSPMIKTLSSEKCNEKTELIRRAVLKCDLTLVESGDITKIWRETQTNVKQISLTALKYGLTNKRMNRMDDLSSEKKSILLWYLNEAPLIVQVDDSKKTQIFSTIKTMERCQKKKKLILVGGCTKSDFPNWEVFEDLSDLLKVDLRKDIVENFSCSLQGKKVITLKELGAYDSKITGVFRVSQLLQIALDDSFNIGEDLEELPSTYIPRSIPKVLLNFDVIDGLNESTLLLSCKKQSKTVQGKFKKRIIKITCNLAAVENSKKHYIYGTEDEFTQNEIGKFIEGKATTHHFRVIDSSKLQWLNSNRNIKELKQYQRVNTAEFLNESEIDDHFQNNVKILTSHTGGGKTSLLNRIKNRSPPDCLVIKMNLKEHSDGFRSKQDLEKLWDYVVQFTANGRGYNDFEREIANNFDKKKIIILWDGFDELRYDSRRFFIDCVKKFRLVGVKQWISSKNHFRKILEDTFDVFTITMLPFFEAEQSYYIQERTGVKDAKVMEEFFRNVYILDNSEYLGVPLQLYILTNIFNRNPEALKTILTLTDMCRDFIDGKYTHYLKKTKYDADFLGDLIEESKDHRLEQYKVAALKTHMPEYFDTLSLKNSAKFVEDIKKGDFLGLIIKTNEDGSVTFEHNIFGEYLCALWCSQNRFQLPKHIFHEKHRNIKFMLDLLLADNRPIFVKILYKKFEDLAGCEVVKDSAGRSPLHVICTYGQRHPLLTKKTSTDKCLVEMDRVESIESDPEDLKLALNHLKSRCNSSERDDLFGWTPYNYADQSLSLGLIEVLGGELDSILPNLQNYKDPTSVLYYSTKFNYPNLFNAITQIPYFEAEDGGNLLHVAAEHGQEKYLTSLLDEKPYLKFINKSNEEKWTPLHFTSFNGNLTMLKFLKAKGGVFLLRDPSILSLATTHGYREIVEFLLESNLSPNEFYHFNYFTQSLPLAISGGHVEIVKFLVKNGARLYKIGKNATNALHLALENEQFEIAELFLDLGVNIDDLDDTGRNSYHHAAINNQKSVVLFLLKKNANYHVVDKKGRSALHFASQNGSIDIAKILIDKKIYIKQQDNDGLTPLHLAVQYGQVAIAEMLMQAGADVDLPNKFGRTPMHLAALNGLSECIEVLHRHGGSLECEDALYKRRPLHYAAWNGHDDCVDVLVKKGAQIDALCHFLYTPLHLAAEVQSFECCQLLLVAGASIFALNKNGSTPFNLVADFAISLLFLEFYPNPLHQTDIDSIPELLKRGCDINASDENGAAPLHAAALTRNIDLVKSLLNKGANVKMVDRDGYTPLHYALLKDYPDEATVKLLLDADLDNAILKIRTKNGVTALHIAAQAGCMVLSRFSRSPSYLDYMTESYRKLVQLLLDKGAEVDVVDDDGFTPLHYASQSGNLDIVKLLTKKSSAVNKPNKQGRTALHMAATKGFVPIVEHLLEQGAFADLEDIEGDTPLDDALKAEHPRMFKMLLTKCSKIFSLDTTNLRGRTVLHMAAKEDAFDLVEFFLSKGASLEVVDNDGNTPLDDALFNRHFELFRTLTKNVEKFDVSKFNRRHKCYPLHVAATQKSLDLVEFLLKQHAKLDVVDDDGNTPLHLALQCDHKEVLELLLKHDIDNVAANITNKKGQNILHVAASKDWDVEMWMKMLVEKVRIDVVDNDGNVPFDICFHRDKVNFEKWLFDIDNYDVNKRSKTSGKTLLHYAV</sequence>
<name>A0A482WAJ2_ASBVE</name>
<dbReference type="Pfam" id="PF13637">
    <property type="entry name" value="Ank_4"/>
    <property type="match status" value="3"/>
</dbReference>
<evidence type="ECO:0000313" key="4">
    <source>
        <dbReference type="EMBL" id="RZC42084.1"/>
    </source>
</evidence>
<dbReference type="Proteomes" id="UP000292052">
    <property type="component" value="Unassembled WGS sequence"/>
</dbReference>
<feature type="repeat" description="ANK" evidence="3">
    <location>
        <begin position="1322"/>
        <end position="1354"/>
    </location>
</feature>
<feature type="repeat" description="ANK" evidence="3">
    <location>
        <begin position="1766"/>
        <end position="1798"/>
    </location>
</feature>
<dbReference type="Pfam" id="PF12796">
    <property type="entry name" value="Ank_2"/>
    <property type="match status" value="5"/>
</dbReference>
<feature type="repeat" description="ANK" evidence="3">
    <location>
        <begin position="1542"/>
        <end position="1594"/>
    </location>
</feature>
<dbReference type="STRING" id="1661398.A0A482WAJ2"/>
<evidence type="ECO:0000313" key="5">
    <source>
        <dbReference type="Proteomes" id="UP000292052"/>
    </source>
</evidence>
<feature type="repeat" description="ANK" evidence="3">
    <location>
        <begin position="1595"/>
        <end position="1627"/>
    </location>
</feature>
<dbReference type="PANTHER" id="PTHR24123">
    <property type="entry name" value="ANKYRIN REPEAT-CONTAINING"/>
    <property type="match status" value="1"/>
</dbReference>
<feature type="repeat" description="ANK" evidence="3">
    <location>
        <begin position="1799"/>
        <end position="1831"/>
    </location>
</feature>